<evidence type="ECO:0000256" key="1">
    <source>
        <dbReference type="SAM" id="MobiDB-lite"/>
    </source>
</evidence>
<evidence type="ECO:0000313" key="2">
    <source>
        <dbReference type="EMBL" id="CAG6625375.1"/>
    </source>
</evidence>
<dbReference type="AlphaFoldDB" id="A0A8D8Q5B7"/>
<organism evidence="2">
    <name type="scientific">Cacopsylla melanoneura</name>
    <dbReference type="NCBI Taxonomy" id="428564"/>
    <lineage>
        <taxon>Eukaryota</taxon>
        <taxon>Metazoa</taxon>
        <taxon>Ecdysozoa</taxon>
        <taxon>Arthropoda</taxon>
        <taxon>Hexapoda</taxon>
        <taxon>Insecta</taxon>
        <taxon>Pterygota</taxon>
        <taxon>Neoptera</taxon>
        <taxon>Paraneoptera</taxon>
        <taxon>Hemiptera</taxon>
        <taxon>Sternorrhyncha</taxon>
        <taxon>Psylloidea</taxon>
        <taxon>Psyllidae</taxon>
        <taxon>Psyllinae</taxon>
        <taxon>Cacopsylla</taxon>
    </lineage>
</organism>
<protein>
    <submittedName>
        <fullName evidence="2">Uncharacterized protein</fullName>
    </submittedName>
</protein>
<reference evidence="2" key="1">
    <citation type="submission" date="2021-05" db="EMBL/GenBank/DDBJ databases">
        <authorList>
            <person name="Alioto T."/>
            <person name="Alioto T."/>
            <person name="Gomez Garrido J."/>
        </authorList>
    </citation>
    <scope>NUCLEOTIDE SEQUENCE</scope>
</reference>
<proteinExistence type="predicted"/>
<sequence length="109" mass="12745">MVDPRGERLNPHTCPTGLYRIDFTSTRLSRRNTSPTSPGGQNPRWSSSITISMRVFGRKRITRVKCVRVQSTCHPRRVSALRHRLRNTRWMKCHTRRGISEMRSDTRPV</sequence>
<accession>A0A8D8Q5B7</accession>
<name>A0A8D8Q5B7_9HEMI</name>
<feature type="region of interest" description="Disordered" evidence="1">
    <location>
        <begin position="25"/>
        <end position="46"/>
    </location>
</feature>
<dbReference type="EMBL" id="HBUF01059767">
    <property type="protein sequence ID" value="CAG6625375.1"/>
    <property type="molecule type" value="Transcribed_RNA"/>
</dbReference>